<dbReference type="EMBL" id="WTPW01001254">
    <property type="protein sequence ID" value="KAF0446154.1"/>
    <property type="molecule type" value="Genomic_DNA"/>
</dbReference>
<organism evidence="2 3">
    <name type="scientific">Gigaspora margarita</name>
    <dbReference type="NCBI Taxonomy" id="4874"/>
    <lineage>
        <taxon>Eukaryota</taxon>
        <taxon>Fungi</taxon>
        <taxon>Fungi incertae sedis</taxon>
        <taxon>Mucoromycota</taxon>
        <taxon>Glomeromycotina</taxon>
        <taxon>Glomeromycetes</taxon>
        <taxon>Diversisporales</taxon>
        <taxon>Gigasporaceae</taxon>
        <taxon>Gigaspora</taxon>
    </lineage>
</organism>
<dbReference type="OrthoDB" id="2791787at2759"/>
<sequence length="488" mass="55429">MALIPGIDELGSGYDYLNGQYAQSESCTENLFDWNNVPTYKREHNGHTYIMPTIVSFYPKRAVEYIAVTGENLEEYRESISQTVNVGAGILGFTASLNVELGKVVDYSKFRKFSRIQYDYSSHLLHLTSSLSTLRKYLKSNIRSEINDSKINPETIFDQYGTHFISSLKMGGRVVLSASTNKLGYNSKENFKYVAKAAALEIFKGEVSQEYKEEVKKFRMNSDFNLTACGGDIAALGNDMMHPNMNKWASTVQNNPVFISFDRTKSLSFIGDLAEDETRRKQFMDAWPVYAHINSRKFKSFDPPYLEYTYVTSTTSATQLETDNKTFTTGTMPIINEGSKWKWLAVSYFKNNEERYGILIREKPYAEGLLRPIVKRNVLSYLSALQQRVAPLTDDPDDFISLGGFLEYTSFSGAKAYPVDIKNLVGVHRSLCTHGQPGEQFEGQSWYIAPQDGTLHLSTITCSNNSSPIQESVWLLRMEFMEHVDFFS</sequence>
<evidence type="ECO:0000259" key="1">
    <source>
        <dbReference type="Pfam" id="PF01823"/>
    </source>
</evidence>
<dbReference type="Proteomes" id="UP000439903">
    <property type="component" value="Unassembled WGS sequence"/>
</dbReference>
<protein>
    <submittedName>
        <fullName evidence="2">DUF946 domain-containing protein</fullName>
    </submittedName>
</protein>
<dbReference type="Pfam" id="PF01823">
    <property type="entry name" value="MACPF"/>
    <property type="match status" value="1"/>
</dbReference>
<feature type="domain" description="MACPF" evidence="1">
    <location>
        <begin position="111"/>
        <end position="264"/>
    </location>
</feature>
<accession>A0A8H3XCQ8</accession>
<evidence type="ECO:0000313" key="2">
    <source>
        <dbReference type="EMBL" id="KAF0446154.1"/>
    </source>
</evidence>
<keyword evidence="3" id="KW-1185">Reference proteome</keyword>
<evidence type="ECO:0000313" key="3">
    <source>
        <dbReference type="Proteomes" id="UP000439903"/>
    </source>
</evidence>
<dbReference type="InterPro" id="IPR020864">
    <property type="entry name" value="MACPF"/>
</dbReference>
<name>A0A8H3XCQ8_GIGMA</name>
<proteinExistence type="predicted"/>
<dbReference type="AlphaFoldDB" id="A0A8H3XCQ8"/>
<reference evidence="2 3" key="1">
    <citation type="journal article" date="2019" name="Environ. Microbiol.">
        <title>At the nexus of three kingdoms: the genome of the mycorrhizal fungus Gigaspora margarita provides insights into plant, endobacterial and fungal interactions.</title>
        <authorList>
            <person name="Venice F."/>
            <person name="Ghignone S."/>
            <person name="Salvioli di Fossalunga A."/>
            <person name="Amselem J."/>
            <person name="Novero M."/>
            <person name="Xianan X."/>
            <person name="Sedzielewska Toro K."/>
            <person name="Morin E."/>
            <person name="Lipzen A."/>
            <person name="Grigoriev I.V."/>
            <person name="Henrissat B."/>
            <person name="Martin F.M."/>
            <person name="Bonfante P."/>
        </authorList>
    </citation>
    <scope>NUCLEOTIDE SEQUENCE [LARGE SCALE GENOMIC DNA]</scope>
    <source>
        <strain evidence="2 3">BEG34</strain>
    </source>
</reference>
<gene>
    <name evidence="2" type="ORF">F8M41_002969</name>
</gene>
<comment type="caution">
    <text evidence="2">The sequence shown here is derived from an EMBL/GenBank/DDBJ whole genome shotgun (WGS) entry which is preliminary data.</text>
</comment>